<evidence type="ECO:0000313" key="14">
    <source>
        <dbReference type="EMBL" id="TVY29006.1"/>
    </source>
</evidence>
<evidence type="ECO:0000259" key="12">
    <source>
        <dbReference type="PROSITE" id="PS51194"/>
    </source>
</evidence>
<dbReference type="InterPro" id="IPR029056">
    <property type="entry name" value="Ribokinase-like"/>
</dbReference>
<dbReference type="RefSeq" id="XP_031007794.1">
    <property type="nucleotide sequence ID" value="XM_031147230.1"/>
</dbReference>
<dbReference type="InterPro" id="IPR004305">
    <property type="entry name" value="Thiaminase-2/PQQC"/>
</dbReference>
<dbReference type="InterPro" id="IPR011545">
    <property type="entry name" value="DEAD/DEAH_box_helicase_dom"/>
</dbReference>
<evidence type="ECO:0000256" key="10">
    <source>
        <dbReference type="SAM" id="MobiDB-lite"/>
    </source>
</evidence>
<dbReference type="InterPro" id="IPR027417">
    <property type="entry name" value="P-loop_NTPase"/>
</dbReference>
<dbReference type="CDD" id="cd01169">
    <property type="entry name" value="HMPP_kinase"/>
    <property type="match status" value="1"/>
</dbReference>
<dbReference type="InterPro" id="IPR013749">
    <property type="entry name" value="PM/HMP-P_kinase-1"/>
</dbReference>
<evidence type="ECO:0000313" key="15">
    <source>
        <dbReference type="Proteomes" id="UP000431533"/>
    </source>
</evidence>
<organism evidence="14 15">
    <name type="scientific">Lachnellula hyalina</name>
    <dbReference type="NCBI Taxonomy" id="1316788"/>
    <lineage>
        <taxon>Eukaryota</taxon>
        <taxon>Fungi</taxon>
        <taxon>Dikarya</taxon>
        <taxon>Ascomycota</taxon>
        <taxon>Pezizomycotina</taxon>
        <taxon>Leotiomycetes</taxon>
        <taxon>Helotiales</taxon>
        <taxon>Lachnaceae</taxon>
        <taxon>Lachnellula</taxon>
    </lineage>
</organism>
<comment type="subcellular location">
    <subcellularLocation>
        <location evidence="1">Nucleus</location>
    </subcellularLocation>
</comment>
<feature type="region of interest" description="Disordered" evidence="10">
    <location>
        <begin position="1145"/>
        <end position="1170"/>
    </location>
</feature>
<dbReference type="InterPro" id="IPR014014">
    <property type="entry name" value="RNA_helicase_DEAD_Q_motif"/>
</dbReference>
<feature type="domain" description="DEAD-box RNA helicase Q" evidence="13">
    <location>
        <begin position="743"/>
        <end position="771"/>
    </location>
</feature>
<dbReference type="CDD" id="cd17966">
    <property type="entry name" value="DEADc_DDX5_DDX17"/>
    <property type="match status" value="1"/>
</dbReference>
<dbReference type="CDD" id="cd19367">
    <property type="entry name" value="TenA_C_ScTHI20-like"/>
    <property type="match status" value="1"/>
</dbReference>
<comment type="caution">
    <text evidence="14">The sequence shown here is derived from an EMBL/GenBank/DDBJ whole genome shotgun (WGS) entry which is preliminary data.</text>
</comment>
<dbReference type="Proteomes" id="UP000431533">
    <property type="component" value="Unassembled WGS sequence"/>
</dbReference>
<comment type="catalytic activity">
    <reaction evidence="8">
        <text>ATP + H2O = ADP + phosphate + H(+)</text>
        <dbReference type="Rhea" id="RHEA:13065"/>
        <dbReference type="ChEBI" id="CHEBI:15377"/>
        <dbReference type="ChEBI" id="CHEBI:15378"/>
        <dbReference type="ChEBI" id="CHEBI:30616"/>
        <dbReference type="ChEBI" id="CHEBI:43474"/>
        <dbReference type="ChEBI" id="CHEBI:456216"/>
        <dbReference type="EC" id="3.6.4.13"/>
    </reaction>
</comment>
<dbReference type="SUPFAM" id="SSF53613">
    <property type="entry name" value="Ribokinase-like"/>
    <property type="match status" value="1"/>
</dbReference>
<dbReference type="GO" id="GO:0005634">
    <property type="term" value="C:nucleus"/>
    <property type="evidence" value="ECO:0007669"/>
    <property type="project" value="UniProtKB-SubCell"/>
</dbReference>
<gene>
    <name evidence="14" type="primary">dbp2</name>
    <name evidence="14" type="ORF">LHYA1_G002253</name>
</gene>
<proteinExistence type="predicted"/>
<dbReference type="InterPro" id="IPR016084">
    <property type="entry name" value="Haem_Oase-like_multi-hlx"/>
</dbReference>
<dbReference type="Pfam" id="PF03070">
    <property type="entry name" value="TENA_THI-4"/>
    <property type="match status" value="2"/>
</dbReference>
<evidence type="ECO:0000256" key="5">
    <source>
        <dbReference type="ARBA" id="ARBA00022806"/>
    </source>
</evidence>
<dbReference type="PANTHER" id="PTHR47958">
    <property type="entry name" value="ATP-DEPENDENT RNA HELICASE DBP3"/>
    <property type="match status" value="1"/>
</dbReference>
<evidence type="ECO:0000256" key="3">
    <source>
        <dbReference type="ARBA" id="ARBA00022741"/>
    </source>
</evidence>
<dbReference type="GO" id="GO:0016787">
    <property type="term" value="F:hydrolase activity"/>
    <property type="evidence" value="ECO:0007669"/>
    <property type="project" value="UniProtKB-KW"/>
</dbReference>
<feature type="short sequence motif" description="Q motif" evidence="9">
    <location>
        <begin position="743"/>
        <end position="771"/>
    </location>
</feature>
<dbReference type="PROSITE" id="PS51195">
    <property type="entry name" value="Q_MOTIF"/>
    <property type="match status" value="1"/>
</dbReference>
<dbReference type="Pfam" id="PF00270">
    <property type="entry name" value="DEAD"/>
    <property type="match status" value="1"/>
</dbReference>
<dbReference type="FunFam" id="3.40.50.300:FF:000079">
    <property type="entry name" value="probable ATP-dependent RNA helicase DDX17"/>
    <property type="match status" value="1"/>
</dbReference>
<dbReference type="InterPro" id="IPR001650">
    <property type="entry name" value="Helicase_C-like"/>
</dbReference>
<dbReference type="FunFam" id="3.40.1190.20:FF:000034">
    <property type="entry name" value="Putative hydroxymethylpyrimidine/ phosphomethylpyrimidine kinase 2"/>
    <property type="match status" value="1"/>
</dbReference>
<dbReference type="SUPFAM" id="SSF52540">
    <property type="entry name" value="P-loop containing nucleoside triphosphate hydrolases"/>
    <property type="match status" value="1"/>
</dbReference>
<dbReference type="GO" id="GO:0003724">
    <property type="term" value="F:RNA helicase activity"/>
    <property type="evidence" value="ECO:0007669"/>
    <property type="project" value="UniProtKB-EC"/>
</dbReference>
<evidence type="ECO:0000259" key="11">
    <source>
        <dbReference type="PROSITE" id="PS51192"/>
    </source>
</evidence>
<dbReference type="GO" id="GO:0003676">
    <property type="term" value="F:nucleic acid binding"/>
    <property type="evidence" value="ECO:0007669"/>
    <property type="project" value="InterPro"/>
</dbReference>
<evidence type="ECO:0000256" key="6">
    <source>
        <dbReference type="ARBA" id="ARBA00022840"/>
    </source>
</evidence>
<dbReference type="NCBIfam" id="TIGR00097">
    <property type="entry name" value="HMP-P_kinase"/>
    <property type="match status" value="1"/>
</dbReference>
<reference evidence="14 15" key="1">
    <citation type="submission" date="2018-05" db="EMBL/GenBank/DDBJ databases">
        <title>Genome sequencing and assembly of the regulated plant pathogen Lachnellula willkommii and related sister species for the development of diagnostic species identification markers.</title>
        <authorList>
            <person name="Giroux E."/>
            <person name="Bilodeau G."/>
        </authorList>
    </citation>
    <scope>NUCLEOTIDE SEQUENCE [LARGE SCALE GENOMIC DNA]</scope>
    <source>
        <strain evidence="14 15">CBS 185.66</strain>
    </source>
</reference>
<feature type="domain" description="Helicase ATP-binding" evidence="11">
    <location>
        <begin position="774"/>
        <end position="949"/>
    </location>
</feature>
<evidence type="ECO:0000259" key="13">
    <source>
        <dbReference type="PROSITE" id="PS51195"/>
    </source>
</evidence>
<dbReference type="GO" id="GO:0005524">
    <property type="term" value="F:ATP binding"/>
    <property type="evidence" value="ECO:0007669"/>
    <property type="project" value="UniProtKB-KW"/>
</dbReference>
<dbReference type="EMBL" id="QGMH01000023">
    <property type="protein sequence ID" value="TVY29006.1"/>
    <property type="molecule type" value="Genomic_DNA"/>
</dbReference>
<sequence>MTATTALTAQNTLGVVDIHHTPPDFVGKLIDACISDIGVDVVKTGMLASVETIEVVAKCLQKHDVKILVIDPVMVSTSGFQLLPPKAVRGLRTLLLPHATILTPNVPEAKLLLSDAGQPAEDPKNVADLIEIAKSVQSLGPKYVLVKGGHLPFKKDGTVAKTDEERELMIDILYGEGEVTRIETAYQNSKNTHGTGCSMASAIASNLGSGQEMAQAVKGACRYVEAGIRTATDLGHGNGPINHFHSTYTLPFAPGRFLEYLLDRTDIKKAWREHTHHDFVASLADGSLPVDSFKYYLVQDYLYLVQFARANALAGYKAKTMEDIAAAAKIVSHIHHEMSLHIEYCEGFGMTKKDIEATEESQGMPNLRAIGAVNNELQHAQHTQGRDYSDLMGDPANCRTRYVLDIGQAEDWLALQVSMAPCLIGYGEIAKRLHADPKTKREGNIYWQWIENYVADDYSEAVQIGSEALLERHVVLQSPSRIEELAKIFIHATRVNGDWFLGYGRKPNIAVLWAVMLQLVLSHPFKTLSAQYNHSDCNITISLTLIRSFDPNKSATCLTEVVDMVDRAVAVEEEEDTLMGTIHMAAAITTPVAIPTGMKTYGLNIVVKSNASRCLAYRDATKPALSSALSPGRSRGGSNGYSGGGGGGYGGGGGSVNGYSGGGGGYGGGGGGGFGGGAGGDRMSNLGAGLQKQSWDLNAMPKFDKSFYKEDPQVTNRSEADVLKFRKEHSIAVQGNDVPRPVETFDEAGFPPYVMSEVKAQGFPAPTAIQSQGWPMALSGRDVVGIAETGSGKTLTYCLPAIVHINAQPLLAQGDGPIVLVLAPTRELAVQIQQEITKFGKSSRIRNTCVYGGVPKGGQIRDLAKGVEVCIATPGRLIDMLESGKTNLRRVTYLVLDEADRMLDMGFEPQIRKILGQIRPDRQTCMWSATWPKEVRALASDYLTDFIQVNIGSLELSANHRITQIVEVVSEFEKRDKMTKHLEKIMEDKDNKILIFTGTKRVADDITRFLRQDGWPALSIHGDKQQNERDWVLNEFKTGKSPIMVATDVASRGIDVRNITHVFNYDYPNNSEDYIHRIGRTGRAGANGTAITLFTTDNQKQARDLVSVLTEAKQQIDPRLAEMTRYGGGGGGRYGGGGGYRGGRGGGRGGGGGGGFTSSNAAPLGGSRRW</sequence>
<dbReference type="SMART" id="SM00490">
    <property type="entry name" value="HELICc"/>
    <property type="match status" value="1"/>
</dbReference>
<dbReference type="Pfam" id="PF00271">
    <property type="entry name" value="Helicase_C"/>
    <property type="match status" value="1"/>
</dbReference>
<protein>
    <recommendedName>
        <fullName evidence="2">RNA helicase</fullName>
        <ecNumber evidence="2">3.6.4.13</ecNumber>
    </recommendedName>
</protein>
<evidence type="ECO:0000256" key="9">
    <source>
        <dbReference type="PROSITE-ProRule" id="PRU00552"/>
    </source>
</evidence>
<feature type="domain" description="Helicase C-terminal" evidence="12">
    <location>
        <begin position="977"/>
        <end position="1124"/>
    </location>
</feature>
<dbReference type="GO" id="GO:0008972">
    <property type="term" value="F:phosphomethylpyrimidine kinase activity"/>
    <property type="evidence" value="ECO:0007669"/>
    <property type="project" value="InterPro"/>
</dbReference>
<evidence type="ECO:0000256" key="7">
    <source>
        <dbReference type="ARBA" id="ARBA00023242"/>
    </source>
</evidence>
<evidence type="ECO:0000256" key="4">
    <source>
        <dbReference type="ARBA" id="ARBA00022801"/>
    </source>
</evidence>
<dbReference type="CDD" id="cd18787">
    <property type="entry name" value="SF2_C_DEAD"/>
    <property type="match status" value="1"/>
</dbReference>
<keyword evidence="7" id="KW-0539">Nucleus</keyword>
<dbReference type="InterPro" id="IPR014001">
    <property type="entry name" value="Helicase_ATP-bd"/>
</dbReference>
<dbReference type="GO" id="GO:0009228">
    <property type="term" value="P:thiamine biosynthetic process"/>
    <property type="evidence" value="ECO:0007669"/>
    <property type="project" value="InterPro"/>
</dbReference>
<dbReference type="Pfam" id="PF08543">
    <property type="entry name" value="Phos_pyr_kin"/>
    <property type="match status" value="1"/>
</dbReference>
<feature type="compositionally biased region" description="Gly residues" evidence="10">
    <location>
        <begin position="1145"/>
        <end position="1156"/>
    </location>
</feature>
<dbReference type="Gene3D" id="3.40.50.300">
    <property type="entry name" value="P-loop containing nucleotide triphosphate hydrolases"/>
    <property type="match status" value="2"/>
</dbReference>
<keyword evidence="5 14" id="KW-0347">Helicase</keyword>
<evidence type="ECO:0000256" key="1">
    <source>
        <dbReference type="ARBA" id="ARBA00004123"/>
    </source>
</evidence>
<keyword evidence="3" id="KW-0547">Nucleotide-binding</keyword>
<accession>A0A8H8U3D0</accession>
<dbReference type="SMART" id="SM00487">
    <property type="entry name" value="DEXDc"/>
    <property type="match status" value="1"/>
</dbReference>
<dbReference type="EC" id="3.6.4.13" evidence="2"/>
<dbReference type="GeneID" id="41982451"/>
<dbReference type="AlphaFoldDB" id="A0A8H8U3D0"/>
<evidence type="ECO:0000256" key="8">
    <source>
        <dbReference type="ARBA" id="ARBA00047984"/>
    </source>
</evidence>
<dbReference type="InterPro" id="IPR000629">
    <property type="entry name" value="RNA-helicase_DEAD-box_CS"/>
</dbReference>
<dbReference type="PROSITE" id="PS00039">
    <property type="entry name" value="DEAD_ATP_HELICASE"/>
    <property type="match status" value="1"/>
</dbReference>
<dbReference type="SUPFAM" id="SSF48613">
    <property type="entry name" value="Heme oxygenase-like"/>
    <property type="match status" value="1"/>
</dbReference>
<dbReference type="PROSITE" id="PS51194">
    <property type="entry name" value="HELICASE_CTER"/>
    <property type="match status" value="1"/>
</dbReference>
<name>A0A8H8U3D0_9HELO</name>
<dbReference type="Gene3D" id="3.40.1190.20">
    <property type="match status" value="1"/>
</dbReference>
<dbReference type="OrthoDB" id="10028886at2759"/>
<dbReference type="PROSITE" id="PS51192">
    <property type="entry name" value="HELICASE_ATP_BIND_1"/>
    <property type="match status" value="1"/>
</dbReference>
<dbReference type="InterPro" id="IPR004399">
    <property type="entry name" value="HMP/HMP-P_kinase_dom"/>
</dbReference>
<keyword evidence="4" id="KW-0378">Hydrolase</keyword>
<dbReference type="Gene3D" id="1.20.910.10">
    <property type="entry name" value="Heme oxygenase-like"/>
    <property type="match status" value="1"/>
</dbReference>
<dbReference type="FunFam" id="3.40.50.300:FF:000008">
    <property type="entry name" value="ATP-dependent RNA helicase RhlB"/>
    <property type="match status" value="1"/>
</dbReference>
<evidence type="ECO:0000256" key="2">
    <source>
        <dbReference type="ARBA" id="ARBA00012552"/>
    </source>
</evidence>
<keyword evidence="15" id="KW-1185">Reference proteome</keyword>
<keyword evidence="6" id="KW-0067">ATP-binding</keyword>